<keyword evidence="2 4" id="KW-0479">Metal-binding</keyword>
<proteinExistence type="predicted"/>
<keyword evidence="3 4" id="KW-0408">Iron</keyword>
<evidence type="ECO:0000313" key="7">
    <source>
        <dbReference type="EMBL" id="MUI16163.1"/>
    </source>
</evidence>
<evidence type="ECO:0000259" key="6">
    <source>
        <dbReference type="PROSITE" id="PS51007"/>
    </source>
</evidence>
<feature type="domain" description="Cytochrome c" evidence="6">
    <location>
        <begin position="192"/>
        <end position="283"/>
    </location>
</feature>
<evidence type="ECO:0000313" key="8">
    <source>
        <dbReference type="Proteomes" id="UP000431684"/>
    </source>
</evidence>
<keyword evidence="5" id="KW-0812">Transmembrane</keyword>
<dbReference type="RefSeq" id="WP_155711760.1">
    <property type="nucleotide sequence ID" value="NZ_BMWU01000042.1"/>
</dbReference>
<feature type="domain" description="Cytochrome c" evidence="6">
    <location>
        <begin position="77"/>
        <end position="163"/>
    </location>
</feature>
<reference evidence="7 8" key="1">
    <citation type="submission" date="2019-11" db="EMBL/GenBank/DDBJ databases">
        <title>Draft Genome Sequences of Six Type Strains of the Genus Massilia.</title>
        <authorList>
            <person name="Miess H."/>
            <person name="Frediansyah A."/>
            <person name="Goeker M."/>
            <person name="Gross H."/>
        </authorList>
    </citation>
    <scope>NUCLEOTIDE SEQUENCE [LARGE SCALE GENOMIC DNA]</scope>
    <source>
        <strain evidence="7 8">DSM 17513</strain>
    </source>
</reference>
<dbReference type="InterPro" id="IPR036909">
    <property type="entry name" value="Cyt_c-like_dom_sf"/>
</dbReference>
<dbReference type="InterPro" id="IPR009056">
    <property type="entry name" value="Cyt_c-like_dom"/>
</dbReference>
<dbReference type="GO" id="GO:0009055">
    <property type="term" value="F:electron transfer activity"/>
    <property type="evidence" value="ECO:0007669"/>
    <property type="project" value="InterPro"/>
</dbReference>
<dbReference type="InterPro" id="IPR051459">
    <property type="entry name" value="Cytochrome_c-type_DH"/>
</dbReference>
<comment type="caution">
    <text evidence="7">The sequence shown here is derived from an EMBL/GenBank/DDBJ whole genome shotgun (WGS) entry which is preliminary data.</text>
</comment>
<evidence type="ECO:0000256" key="3">
    <source>
        <dbReference type="ARBA" id="ARBA00023004"/>
    </source>
</evidence>
<evidence type="ECO:0000256" key="4">
    <source>
        <dbReference type="PROSITE-ProRule" id="PRU00433"/>
    </source>
</evidence>
<organism evidence="7 8">
    <name type="scientific">Pseudoduganella dura</name>
    <dbReference type="NCBI Taxonomy" id="321982"/>
    <lineage>
        <taxon>Bacteria</taxon>
        <taxon>Pseudomonadati</taxon>
        <taxon>Pseudomonadota</taxon>
        <taxon>Betaproteobacteria</taxon>
        <taxon>Burkholderiales</taxon>
        <taxon>Oxalobacteraceae</taxon>
        <taxon>Telluria group</taxon>
        <taxon>Pseudoduganella</taxon>
    </lineage>
</organism>
<dbReference type="GO" id="GO:0020037">
    <property type="term" value="F:heme binding"/>
    <property type="evidence" value="ECO:0007669"/>
    <property type="project" value="InterPro"/>
</dbReference>
<sequence length="283" mass="30811">MASNRLRLILKTAFATTISLAAIGGLAGWLVLESGWYNVAATQQHIQPVHSVLEKGMRESVRAHAKHIRAPALADASRAVRGAGLYHQHCQQCHGAPGMAQEPLGKSMQPVPGPLVDAARRWQPRELYWITRHGIRMAGMPAWEFHLRDEELWDVVAFLQQYPAYTAARYRAVVAGAGKPVPLPPLPVTGPPDVERGRMALTQYACQACHSIPGVTGPATFVGPPLKGLARRKYVAGGLPNSPDNLVRWIRAPQAVHPQSAMPDLGVSERDARDMAAYLLSLD</sequence>
<feature type="transmembrane region" description="Helical" evidence="5">
    <location>
        <begin position="12"/>
        <end position="32"/>
    </location>
</feature>
<dbReference type="AlphaFoldDB" id="A0A6I3XNW2"/>
<dbReference type="Pfam" id="PF13442">
    <property type="entry name" value="Cytochrome_CBB3"/>
    <property type="match status" value="1"/>
</dbReference>
<keyword evidence="8" id="KW-1185">Reference proteome</keyword>
<keyword evidence="1 4" id="KW-0349">Heme</keyword>
<dbReference type="PANTHER" id="PTHR35008">
    <property type="entry name" value="BLL4482 PROTEIN-RELATED"/>
    <property type="match status" value="1"/>
</dbReference>
<dbReference type="SUPFAM" id="SSF46626">
    <property type="entry name" value="Cytochrome c"/>
    <property type="match status" value="2"/>
</dbReference>
<keyword evidence="5" id="KW-0472">Membrane</keyword>
<dbReference type="Pfam" id="PF00034">
    <property type="entry name" value="Cytochrom_C"/>
    <property type="match status" value="1"/>
</dbReference>
<protein>
    <submittedName>
        <fullName evidence="7">C-type cytochrome</fullName>
    </submittedName>
</protein>
<dbReference type="Proteomes" id="UP000431684">
    <property type="component" value="Unassembled WGS sequence"/>
</dbReference>
<dbReference type="OrthoDB" id="9765171at2"/>
<evidence type="ECO:0000256" key="1">
    <source>
        <dbReference type="ARBA" id="ARBA00022617"/>
    </source>
</evidence>
<dbReference type="GO" id="GO:0046872">
    <property type="term" value="F:metal ion binding"/>
    <property type="evidence" value="ECO:0007669"/>
    <property type="project" value="UniProtKB-KW"/>
</dbReference>
<evidence type="ECO:0000256" key="5">
    <source>
        <dbReference type="SAM" id="Phobius"/>
    </source>
</evidence>
<dbReference type="EMBL" id="WNWM01000002">
    <property type="protein sequence ID" value="MUI16163.1"/>
    <property type="molecule type" value="Genomic_DNA"/>
</dbReference>
<dbReference type="Gene3D" id="1.10.760.10">
    <property type="entry name" value="Cytochrome c-like domain"/>
    <property type="match status" value="2"/>
</dbReference>
<accession>A0A6I3XNW2</accession>
<evidence type="ECO:0000256" key="2">
    <source>
        <dbReference type="ARBA" id="ARBA00022723"/>
    </source>
</evidence>
<gene>
    <name evidence="7" type="ORF">GJV26_27440</name>
</gene>
<dbReference type="PANTHER" id="PTHR35008:SF4">
    <property type="entry name" value="BLL4482 PROTEIN"/>
    <property type="match status" value="1"/>
</dbReference>
<name>A0A6I3XNW2_9BURK</name>
<dbReference type="PROSITE" id="PS51007">
    <property type="entry name" value="CYTC"/>
    <property type="match status" value="2"/>
</dbReference>
<keyword evidence="5" id="KW-1133">Transmembrane helix</keyword>